<evidence type="ECO:0000256" key="2">
    <source>
        <dbReference type="ARBA" id="ARBA00022801"/>
    </source>
</evidence>
<proteinExistence type="inferred from homology"/>
<dbReference type="PANTHER" id="PTHR10412">
    <property type="entry name" value="MANNOSYL-OLIGOSACCHARIDE GLUCOSIDASE"/>
    <property type="match status" value="1"/>
</dbReference>
<evidence type="ECO:0000259" key="5">
    <source>
        <dbReference type="Pfam" id="PF22422"/>
    </source>
</evidence>
<dbReference type="InParanoid" id="A0A2K3DAZ2"/>
<comment type="similarity">
    <text evidence="1">Belongs to the glycosyl hydrolase 63 family.</text>
</comment>
<dbReference type="AlphaFoldDB" id="A0A2K3DAZ2"/>
<dbReference type="STRING" id="3055.A0A2K3DAZ2"/>
<feature type="region of interest" description="Disordered" evidence="4">
    <location>
        <begin position="1231"/>
        <end position="1277"/>
    </location>
</feature>
<feature type="region of interest" description="Disordered" evidence="4">
    <location>
        <begin position="703"/>
        <end position="741"/>
    </location>
</feature>
<accession>A0A2K3DAZ2</accession>
<feature type="compositionally biased region" description="Low complexity" evidence="4">
    <location>
        <begin position="1086"/>
        <end position="1097"/>
    </location>
</feature>
<name>A0A2K3DAZ2_CHLRE</name>
<dbReference type="EMBL" id="CM008971">
    <property type="protein sequence ID" value="PNW77692.1"/>
    <property type="molecule type" value="Genomic_DNA"/>
</dbReference>
<dbReference type="Gene3D" id="1.50.10.10">
    <property type="match status" value="1"/>
</dbReference>
<feature type="region of interest" description="Disordered" evidence="4">
    <location>
        <begin position="295"/>
        <end position="316"/>
    </location>
</feature>
<dbReference type="GO" id="GO:0006487">
    <property type="term" value="P:protein N-linked glycosylation"/>
    <property type="evidence" value="ECO:0000318"/>
    <property type="project" value="GO_Central"/>
</dbReference>
<dbReference type="ExpressionAtlas" id="A0A2K3DAZ2">
    <property type="expression patterns" value="baseline"/>
</dbReference>
<dbReference type="KEGG" id="cre:CHLRE_10g447550v5"/>
<dbReference type="PaxDb" id="3055-EDP07795"/>
<dbReference type="Proteomes" id="UP000006906">
    <property type="component" value="Chromosome 10"/>
</dbReference>
<dbReference type="RefSeq" id="XP_001698302.2">
    <property type="nucleotide sequence ID" value="XM_001698250.3"/>
</dbReference>
<protein>
    <recommendedName>
        <fullName evidence="5">Mannosylglycerate hydrolase MGH1-like glycoside hydrolase domain-containing protein</fullName>
    </recommendedName>
</protein>
<feature type="compositionally biased region" description="Gly residues" evidence="4">
    <location>
        <begin position="1240"/>
        <end position="1261"/>
    </location>
</feature>
<dbReference type="InterPro" id="IPR004888">
    <property type="entry name" value="Glycoside_hydrolase_63"/>
</dbReference>
<feature type="domain" description="Mannosylglycerate hydrolase MGH1-like glycoside hydrolase" evidence="5">
    <location>
        <begin position="661"/>
        <end position="1043"/>
    </location>
</feature>
<feature type="compositionally biased region" description="Low complexity" evidence="4">
    <location>
        <begin position="338"/>
        <end position="348"/>
    </location>
</feature>
<dbReference type="OrthoDB" id="410058at2759"/>
<feature type="region of interest" description="Disordered" evidence="4">
    <location>
        <begin position="1"/>
        <end position="39"/>
    </location>
</feature>
<evidence type="ECO:0000313" key="7">
    <source>
        <dbReference type="Proteomes" id="UP000006906"/>
    </source>
</evidence>
<dbReference type="Pfam" id="PF22422">
    <property type="entry name" value="MGH1-like_GH"/>
    <property type="match status" value="1"/>
</dbReference>
<gene>
    <name evidence="6" type="ORF">CHLRE_10g447550v5</name>
</gene>
<evidence type="ECO:0000256" key="3">
    <source>
        <dbReference type="ARBA" id="ARBA00023295"/>
    </source>
</evidence>
<organism evidence="6 7">
    <name type="scientific">Chlamydomonas reinhardtii</name>
    <name type="common">Chlamydomonas smithii</name>
    <dbReference type="NCBI Taxonomy" id="3055"/>
    <lineage>
        <taxon>Eukaryota</taxon>
        <taxon>Viridiplantae</taxon>
        <taxon>Chlorophyta</taxon>
        <taxon>core chlorophytes</taxon>
        <taxon>Chlorophyceae</taxon>
        <taxon>CS clade</taxon>
        <taxon>Chlamydomonadales</taxon>
        <taxon>Chlamydomonadaceae</taxon>
        <taxon>Chlamydomonas</taxon>
    </lineage>
</organism>
<evidence type="ECO:0000256" key="1">
    <source>
        <dbReference type="ARBA" id="ARBA00010833"/>
    </source>
</evidence>
<dbReference type="GO" id="GO:0009311">
    <property type="term" value="P:oligosaccharide metabolic process"/>
    <property type="evidence" value="ECO:0007669"/>
    <property type="project" value="InterPro"/>
</dbReference>
<feature type="compositionally biased region" description="Basic residues" evidence="4">
    <location>
        <begin position="360"/>
        <end position="379"/>
    </location>
</feature>
<dbReference type="InterPro" id="IPR054491">
    <property type="entry name" value="MGH1-like_GH"/>
</dbReference>
<feature type="compositionally biased region" description="Low complexity" evidence="4">
    <location>
        <begin position="22"/>
        <end position="36"/>
    </location>
</feature>
<keyword evidence="7" id="KW-1185">Reference proteome</keyword>
<feature type="region of interest" description="Disordered" evidence="4">
    <location>
        <begin position="233"/>
        <end position="283"/>
    </location>
</feature>
<keyword evidence="3" id="KW-0326">Glycosidase</keyword>
<dbReference type="PANTHER" id="PTHR10412:SF11">
    <property type="entry name" value="MANNOSYL-OLIGOSACCHARIDE GLUCOSIDASE"/>
    <property type="match status" value="1"/>
</dbReference>
<evidence type="ECO:0000256" key="4">
    <source>
        <dbReference type="SAM" id="MobiDB-lite"/>
    </source>
</evidence>
<evidence type="ECO:0000313" key="6">
    <source>
        <dbReference type="EMBL" id="PNW77692.1"/>
    </source>
</evidence>
<feature type="compositionally biased region" description="Low complexity" evidence="4">
    <location>
        <begin position="723"/>
        <end position="740"/>
    </location>
</feature>
<keyword evidence="2" id="KW-0378">Hydrolase</keyword>
<reference evidence="6 7" key="1">
    <citation type="journal article" date="2007" name="Science">
        <title>The Chlamydomonas genome reveals the evolution of key animal and plant functions.</title>
        <authorList>
            <person name="Merchant S.S."/>
            <person name="Prochnik S.E."/>
            <person name="Vallon O."/>
            <person name="Harris E.H."/>
            <person name="Karpowicz S.J."/>
            <person name="Witman G.B."/>
            <person name="Terry A."/>
            <person name="Salamov A."/>
            <person name="Fritz-Laylin L.K."/>
            <person name="Marechal-Drouard L."/>
            <person name="Marshall W.F."/>
            <person name="Qu L.H."/>
            <person name="Nelson D.R."/>
            <person name="Sanderfoot A.A."/>
            <person name="Spalding M.H."/>
            <person name="Kapitonov V.V."/>
            <person name="Ren Q."/>
            <person name="Ferris P."/>
            <person name="Lindquist E."/>
            <person name="Shapiro H."/>
            <person name="Lucas S.M."/>
            <person name="Grimwood J."/>
            <person name="Schmutz J."/>
            <person name="Cardol P."/>
            <person name="Cerutti H."/>
            <person name="Chanfreau G."/>
            <person name="Chen C.L."/>
            <person name="Cognat V."/>
            <person name="Croft M.T."/>
            <person name="Dent R."/>
            <person name="Dutcher S."/>
            <person name="Fernandez E."/>
            <person name="Fukuzawa H."/>
            <person name="Gonzalez-Ballester D."/>
            <person name="Gonzalez-Halphen D."/>
            <person name="Hallmann A."/>
            <person name="Hanikenne M."/>
            <person name="Hippler M."/>
            <person name="Inwood W."/>
            <person name="Jabbari K."/>
            <person name="Kalanon M."/>
            <person name="Kuras R."/>
            <person name="Lefebvre P.A."/>
            <person name="Lemaire S.D."/>
            <person name="Lobanov A.V."/>
            <person name="Lohr M."/>
            <person name="Manuell A."/>
            <person name="Meier I."/>
            <person name="Mets L."/>
            <person name="Mittag M."/>
            <person name="Mittelmeier T."/>
            <person name="Moroney J.V."/>
            <person name="Moseley J."/>
            <person name="Napoli C."/>
            <person name="Nedelcu A.M."/>
            <person name="Niyogi K."/>
            <person name="Novoselov S.V."/>
            <person name="Paulsen I.T."/>
            <person name="Pazour G."/>
            <person name="Purton S."/>
            <person name="Ral J.P."/>
            <person name="Riano-Pachon D.M."/>
            <person name="Riekhof W."/>
            <person name="Rymarquis L."/>
            <person name="Schroda M."/>
            <person name="Stern D."/>
            <person name="Umen J."/>
            <person name="Willows R."/>
            <person name="Wilson N."/>
            <person name="Zimmer S.L."/>
            <person name="Allmer J."/>
            <person name="Balk J."/>
            <person name="Bisova K."/>
            <person name="Chen C.J."/>
            <person name="Elias M."/>
            <person name="Gendler K."/>
            <person name="Hauser C."/>
            <person name="Lamb M.R."/>
            <person name="Ledford H."/>
            <person name="Long J.C."/>
            <person name="Minagawa J."/>
            <person name="Page M.D."/>
            <person name="Pan J."/>
            <person name="Pootakham W."/>
            <person name="Roje S."/>
            <person name="Rose A."/>
            <person name="Stahlberg E."/>
            <person name="Terauchi A.M."/>
            <person name="Yang P."/>
            <person name="Ball S."/>
            <person name="Bowler C."/>
            <person name="Dieckmann C.L."/>
            <person name="Gladyshev V.N."/>
            <person name="Green P."/>
            <person name="Jorgensen R."/>
            <person name="Mayfield S."/>
            <person name="Mueller-Roeber B."/>
            <person name="Rajamani S."/>
            <person name="Sayre R.T."/>
            <person name="Brokstein P."/>
            <person name="Dubchak I."/>
            <person name="Goodstein D."/>
            <person name="Hornick L."/>
            <person name="Huang Y.W."/>
            <person name="Jhaveri J."/>
            <person name="Luo Y."/>
            <person name="Martinez D."/>
            <person name="Ngau W.C."/>
            <person name="Otillar B."/>
            <person name="Poliakov A."/>
            <person name="Porter A."/>
            <person name="Szajkowski L."/>
            <person name="Werner G."/>
            <person name="Zhou K."/>
            <person name="Grigoriev I.V."/>
            <person name="Rokhsar D.S."/>
            <person name="Grossman A.R."/>
        </authorList>
    </citation>
    <scope>NUCLEOTIDE SEQUENCE [LARGE SCALE GENOMIC DNA]</scope>
    <source>
        <strain evidence="7">CC-503</strain>
    </source>
</reference>
<dbReference type="GO" id="GO:0004573">
    <property type="term" value="F:Glc3Man9GlcNAc2 oligosaccharide glucosidase activity"/>
    <property type="evidence" value="ECO:0000318"/>
    <property type="project" value="GO_Central"/>
</dbReference>
<dbReference type="GO" id="GO:0005789">
    <property type="term" value="C:endoplasmic reticulum membrane"/>
    <property type="evidence" value="ECO:0000318"/>
    <property type="project" value="GO_Central"/>
</dbReference>
<dbReference type="Gramene" id="PNW77692">
    <property type="protein sequence ID" value="PNW77692"/>
    <property type="gene ID" value="CHLRE_10g447550v5"/>
</dbReference>
<feature type="region of interest" description="Disordered" evidence="4">
    <location>
        <begin position="330"/>
        <end position="399"/>
    </location>
</feature>
<dbReference type="InterPro" id="IPR012341">
    <property type="entry name" value="6hp_glycosidase-like_sf"/>
</dbReference>
<sequence>MGGGGASHRTAVLSPRPKQHGRSSLGSIPSSPSLGRQRSGRYPHLQLQLLTLTLCVLGLAQMWGVGPNIGRALQRAARGASHVPAPDAHGIIAPGSGTGTGLDAAASGAGRSASAVASVNNPSSARTANEGGVAARMQAGAAWGLAAVAAGPDGSAAYNPDEWPRVYGGQAEPHSRILKRCSGSLFAPPLGPGARPAEGLVGMWLPERFNLALCDPRTGQQALLLLQPALLQPAGNSSGSSGGGEGEEARRSGRRLAAAAGVEDGVGGSGGSQSSRSGAKPTQRQLLSDLVSLRKGQQEGHGNATAGGDSEDSLSSQGRRFAYAHAAGEDATVAEGPSAATGAASGTAEDSDSSEEEHHTHKKKKKKKHKHHKHKHHKHHAEEVDEGAEAAGSSDATAAERMRGAGLGGHLSALEATATAVAAAATATAAAAGGGGGAVGEAVDPATLSIELATSRALVVEGGSIRIAWTDGDSDGEAGKPLLLAEGVWARLPQGVRCPQVPYAMCQCVGGAAGRATGSARGCGMVWRAGAEPLAGGGQEAEGGEVVAVLEVERRVPLSGPALVLAAHGDRAVVALLVPGDDVAAIARRAAVMVRSGAAFTRQLEAAVGAAYAALRPVPRAIGLPPGAPPEDKRLARKLYDIMSFNTAPSWSTPDRTPHAWKWLWDSCFHAMGMNLINHTAAWEQLKGLLECQQGDGFIPHMCGDGPAAGKPGSSTAGGGVSSGTQPQPPQQQKDAPSSSLTQPPLLAWAVWDNYLFSRDKARLEWALPRLVKLLNWLAAHRSRDKGLTYFYVHGFESGMDNSPRFDSRGLGLGSFLGTLARAVSKDAKVGTCAVCTPHMVSVDLTALVAREMAHVARMYGVLKQHQDQDHWLDRSRVVLAALAASCWSPDTRMFGDLVMSGGVLGGLLSTTGSSSSGSSLGGVGSSSNGSSAAGAMTAEVLWAQLEKSRPRGHVSELVTVAGLVPLLGGRLPRPFLEGLLQHLQDPTSFATRVPLPSVALSSQQPASAQGAGGGDMWRGPMWINMNYLVAVGLREQVAAPAAGGAGGGCGALCAELADCIMNRTISEVRRWYDGDVPGGGDPKTGGSSNSSSSGNGTADPPVIATGTVFEYYDSAGLIPPTRLARKGVAGVGGVRDYHWTAALTLRMMAERAATIAAGGPAGVVGVAARASGGAGAGAGAGSGAGGGTGLGAAGGGAVGIGGSGSNRGVGRSSQGADVVLEEAVTEILDGEEEEEREQGGGLFGHWGSGGGSGGSGGTGRGSLATWVPHKPLWGEF</sequence>
<feature type="region of interest" description="Disordered" evidence="4">
    <location>
        <begin position="1072"/>
        <end position="1100"/>
    </location>
</feature>
<dbReference type="SUPFAM" id="SSF48208">
    <property type="entry name" value="Six-hairpin glycosidases"/>
    <property type="match status" value="1"/>
</dbReference>
<dbReference type="InterPro" id="IPR008928">
    <property type="entry name" value="6-hairpin_glycosidase_sf"/>
</dbReference>
<dbReference type="GeneID" id="5724030"/>